<evidence type="ECO:0000313" key="1">
    <source>
        <dbReference type="EMBL" id="MCI60657.1"/>
    </source>
</evidence>
<sequence length="43" mass="5002">MKLEELQASLDAHEMRLKQRTLEKITDQALQAKFTKKGKDVET</sequence>
<comment type="caution">
    <text evidence="1">The sequence shown here is derived from an EMBL/GenBank/DDBJ whole genome shotgun (WGS) entry which is preliminary data.</text>
</comment>
<organism evidence="1 2">
    <name type="scientific">Trifolium medium</name>
    <dbReference type="NCBI Taxonomy" id="97028"/>
    <lineage>
        <taxon>Eukaryota</taxon>
        <taxon>Viridiplantae</taxon>
        <taxon>Streptophyta</taxon>
        <taxon>Embryophyta</taxon>
        <taxon>Tracheophyta</taxon>
        <taxon>Spermatophyta</taxon>
        <taxon>Magnoliopsida</taxon>
        <taxon>eudicotyledons</taxon>
        <taxon>Gunneridae</taxon>
        <taxon>Pentapetalae</taxon>
        <taxon>rosids</taxon>
        <taxon>fabids</taxon>
        <taxon>Fabales</taxon>
        <taxon>Fabaceae</taxon>
        <taxon>Papilionoideae</taxon>
        <taxon>50 kb inversion clade</taxon>
        <taxon>NPAAA clade</taxon>
        <taxon>Hologalegina</taxon>
        <taxon>IRL clade</taxon>
        <taxon>Trifolieae</taxon>
        <taxon>Trifolium</taxon>
    </lineage>
</organism>
<proteinExistence type="predicted"/>
<dbReference type="EMBL" id="LXQA010585728">
    <property type="protein sequence ID" value="MCI60657.1"/>
    <property type="molecule type" value="Genomic_DNA"/>
</dbReference>
<feature type="non-terminal residue" evidence="1">
    <location>
        <position position="43"/>
    </location>
</feature>
<dbReference type="AlphaFoldDB" id="A0A392TJP2"/>
<name>A0A392TJP2_9FABA</name>
<accession>A0A392TJP2</accession>
<reference evidence="1 2" key="1">
    <citation type="journal article" date="2018" name="Front. Plant Sci.">
        <title>Red Clover (Trifolium pratense) and Zigzag Clover (T. medium) - A Picture of Genomic Similarities and Differences.</title>
        <authorList>
            <person name="Dluhosova J."/>
            <person name="Istvanek J."/>
            <person name="Nedelnik J."/>
            <person name="Repkova J."/>
        </authorList>
    </citation>
    <scope>NUCLEOTIDE SEQUENCE [LARGE SCALE GENOMIC DNA]</scope>
    <source>
        <strain evidence="2">cv. 10/8</strain>
        <tissue evidence="1">Leaf</tissue>
    </source>
</reference>
<protein>
    <submittedName>
        <fullName evidence="1">Uncharacterized protein</fullName>
    </submittedName>
</protein>
<evidence type="ECO:0000313" key="2">
    <source>
        <dbReference type="Proteomes" id="UP000265520"/>
    </source>
</evidence>
<keyword evidence="2" id="KW-1185">Reference proteome</keyword>
<dbReference type="Proteomes" id="UP000265520">
    <property type="component" value="Unassembled WGS sequence"/>
</dbReference>